<gene>
    <name evidence="1" type="ORF">BpHYR1_009272</name>
</gene>
<evidence type="ECO:0000313" key="2">
    <source>
        <dbReference type="Proteomes" id="UP000276133"/>
    </source>
</evidence>
<comment type="caution">
    <text evidence="1">The sequence shown here is derived from an EMBL/GenBank/DDBJ whole genome shotgun (WGS) entry which is preliminary data.</text>
</comment>
<reference evidence="1 2" key="1">
    <citation type="journal article" date="2018" name="Sci. Rep.">
        <title>Genomic signatures of local adaptation to the degree of environmental predictability in rotifers.</title>
        <authorList>
            <person name="Franch-Gras L."/>
            <person name="Hahn C."/>
            <person name="Garcia-Roger E.M."/>
            <person name="Carmona M.J."/>
            <person name="Serra M."/>
            <person name="Gomez A."/>
        </authorList>
    </citation>
    <scope>NUCLEOTIDE SEQUENCE [LARGE SCALE GENOMIC DNA]</scope>
    <source>
        <strain evidence="1">HYR1</strain>
    </source>
</reference>
<evidence type="ECO:0000313" key="1">
    <source>
        <dbReference type="EMBL" id="RNA07121.1"/>
    </source>
</evidence>
<accession>A0A3M7Q813</accession>
<keyword evidence="2" id="KW-1185">Reference proteome</keyword>
<organism evidence="1 2">
    <name type="scientific">Brachionus plicatilis</name>
    <name type="common">Marine rotifer</name>
    <name type="synonym">Brachionus muelleri</name>
    <dbReference type="NCBI Taxonomy" id="10195"/>
    <lineage>
        <taxon>Eukaryota</taxon>
        <taxon>Metazoa</taxon>
        <taxon>Spiralia</taxon>
        <taxon>Gnathifera</taxon>
        <taxon>Rotifera</taxon>
        <taxon>Eurotatoria</taxon>
        <taxon>Monogononta</taxon>
        <taxon>Pseudotrocha</taxon>
        <taxon>Ploima</taxon>
        <taxon>Brachionidae</taxon>
        <taxon>Brachionus</taxon>
    </lineage>
</organism>
<protein>
    <submittedName>
        <fullName evidence="1">Uncharacterized protein</fullName>
    </submittedName>
</protein>
<name>A0A3M7Q813_BRAPC</name>
<dbReference type="AlphaFoldDB" id="A0A3M7Q813"/>
<sequence length="73" mass="8379">MPLKNENLKMKRKDESGFVYNINNLKTVIRILDLVYSMANSPSIDGQGQLKKPMDSVVNKLIKKSLKKQLLFI</sequence>
<proteinExistence type="predicted"/>
<dbReference type="EMBL" id="REGN01007151">
    <property type="protein sequence ID" value="RNA07121.1"/>
    <property type="molecule type" value="Genomic_DNA"/>
</dbReference>
<dbReference type="Proteomes" id="UP000276133">
    <property type="component" value="Unassembled WGS sequence"/>
</dbReference>